<sequence length="129" mass="14203">MKHVSVIYSGVKKRKNWLLLMHLLLAFFFCYATSHAQNLSGFTLLNAVTNVEIAPLKNGDVINLAATGNLLNVRANPSSSNVKRVVFALEGQESFRTETRAPYTLAGDTDQGHYDWTPSIGSHTEGHSL</sequence>
<dbReference type="AlphaFoldDB" id="A0A327WP04"/>
<gene>
    <name evidence="1" type="ORF">LX87_04776</name>
</gene>
<organism evidence="1 2">
    <name type="scientific">Larkinella arboricola</name>
    <dbReference type="NCBI Taxonomy" id="643671"/>
    <lineage>
        <taxon>Bacteria</taxon>
        <taxon>Pseudomonadati</taxon>
        <taxon>Bacteroidota</taxon>
        <taxon>Cytophagia</taxon>
        <taxon>Cytophagales</taxon>
        <taxon>Spirosomataceae</taxon>
        <taxon>Larkinella</taxon>
    </lineage>
</organism>
<keyword evidence="2" id="KW-1185">Reference proteome</keyword>
<evidence type="ECO:0000313" key="1">
    <source>
        <dbReference type="EMBL" id="RAJ93264.1"/>
    </source>
</evidence>
<dbReference type="Proteomes" id="UP000248790">
    <property type="component" value="Unassembled WGS sequence"/>
</dbReference>
<name>A0A327WP04_LARAB</name>
<protein>
    <submittedName>
        <fullName evidence="1">Uncharacterized protein</fullName>
    </submittedName>
</protein>
<dbReference type="EMBL" id="QLMC01000006">
    <property type="protein sequence ID" value="RAJ93264.1"/>
    <property type="molecule type" value="Genomic_DNA"/>
</dbReference>
<evidence type="ECO:0000313" key="2">
    <source>
        <dbReference type="Proteomes" id="UP000248790"/>
    </source>
</evidence>
<comment type="caution">
    <text evidence="1">The sequence shown here is derived from an EMBL/GenBank/DDBJ whole genome shotgun (WGS) entry which is preliminary data.</text>
</comment>
<proteinExistence type="predicted"/>
<reference evidence="1 2" key="1">
    <citation type="submission" date="2018-06" db="EMBL/GenBank/DDBJ databases">
        <title>Genomic Encyclopedia of Archaeal and Bacterial Type Strains, Phase II (KMG-II): from individual species to whole genera.</title>
        <authorList>
            <person name="Goeker M."/>
        </authorList>
    </citation>
    <scope>NUCLEOTIDE SEQUENCE [LARGE SCALE GENOMIC DNA]</scope>
    <source>
        <strain evidence="1 2">DSM 21851</strain>
    </source>
</reference>
<accession>A0A327WP04</accession>